<keyword evidence="3 7" id="KW-0812">Transmembrane</keyword>
<dbReference type="InterPro" id="IPR036938">
    <property type="entry name" value="PAP2/HPO_sf"/>
</dbReference>
<dbReference type="SMART" id="SM00014">
    <property type="entry name" value="acidPPc"/>
    <property type="match status" value="1"/>
</dbReference>
<dbReference type="CDD" id="cd01610">
    <property type="entry name" value="PAP2_like"/>
    <property type="match status" value="1"/>
</dbReference>
<reference evidence="9" key="1">
    <citation type="journal article" date="2015" name="Nature">
        <title>Complex archaea that bridge the gap between prokaryotes and eukaryotes.</title>
        <authorList>
            <person name="Spang A."/>
            <person name="Saw J.H."/>
            <person name="Jorgensen S.L."/>
            <person name="Zaremba-Niedzwiedzka K."/>
            <person name="Martijn J."/>
            <person name="Lind A.E."/>
            <person name="van Eijk R."/>
            <person name="Schleper C."/>
            <person name="Guy L."/>
            <person name="Ettema T.J."/>
        </authorList>
    </citation>
    <scope>NUCLEOTIDE SEQUENCE</scope>
</reference>
<feature type="transmembrane region" description="Helical" evidence="7">
    <location>
        <begin position="158"/>
        <end position="175"/>
    </location>
</feature>
<dbReference type="EMBL" id="LAZR01068214">
    <property type="protein sequence ID" value="KKK50056.1"/>
    <property type="molecule type" value="Genomic_DNA"/>
</dbReference>
<protein>
    <recommendedName>
        <fullName evidence="8">Phosphatidic acid phosphatase type 2/haloperoxidase domain-containing protein</fullName>
    </recommendedName>
</protein>
<dbReference type="Pfam" id="PF01569">
    <property type="entry name" value="PAP2"/>
    <property type="match status" value="1"/>
</dbReference>
<feature type="transmembrane region" description="Helical" evidence="7">
    <location>
        <begin position="64"/>
        <end position="86"/>
    </location>
</feature>
<evidence type="ECO:0000256" key="1">
    <source>
        <dbReference type="ARBA" id="ARBA00004651"/>
    </source>
</evidence>
<feature type="transmembrane region" description="Helical" evidence="7">
    <location>
        <begin position="106"/>
        <end position="127"/>
    </location>
</feature>
<gene>
    <name evidence="9" type="ORF">LCGC14_3128830</name>
</gene>
<organism evidence="9">
    <name type="scientific">marine sediment metagenome</name>
    <dbReference type="NCBI Taxonomy" id="412755"/>
    <lineage>
        <taxon>unclassified sequences</taxon>
        <taxon>metagenomes</taxon>
        <taxon>ecological metagenomes</taxon>
    </lineage>
</organism>
<keyword evidence="4" id="KW-0378">Hydrolase</keyword>
<feature type="transmembrane region" description="Helical" evidence="7">
    <location>
        <begin position="30"/>
        <end position="52"/>
    </location>
</feature>
<proteinExistence type="predicted"/>
<evidence type="ECO:0000256" key="6">
    <source>
        <dbReference type="ARBA" id="ARBA00023136"/>
    </source>
</evidence>
<sequence length="183" mass="20938">MLSYLRYLIALDHKTYLFIHKTYHYPTAFFFFQSITNLADITIAFIGIYWFLGFIYKNSDQKKLLGNILTPVVITTIVTVILKILIQRTPPRYVHMSWPEFSLLPWLVAFPSGHASRAFALATAMSYQFKNAKYFLFLGAVLIGFSRVYIGAHFPLDVVAGAIVGVAIPIAYHRYTIKKEKST</sequence>
<dbReference type="PANTHER" id="PTHR14969:SF62">
    <property type="entry name" value="DECAPRENYLPHOSPHORYL-5-PHOSPHORIBOSE PHOSPHATASE RV3807C-RELATED"/>
    <property type="match status" value="1"/>
</dbReference>
<keyword evidence="5 7" id="KW-1133">Transmembrane helix</keyword>
<evidence type="ECO:0000256" key="7">
    <source>
        <dbReference type="SAM" id="Phobius"/>
    </source>
</evidence>
<dbReference type="AlphaFoldDB" id="A0A0F8YPQ6"/>
<dbReference type="Gene3D" id="1.20.144.10">
    <property type="entry name" value="Phosphatidic acid phosphatase type 2/haloperoxidase"/>
    <property type="match status" value="1"/>
</dbReference>
<dbReference type="GO" id="GO:0016787">
    <property type="term" value="F:hydrolase activity"/>
    <property type="evidence" value="ECO:0007669"/>
    <property type="project" value="UniProtKB-KW"/>
</dbReference>
<feature type="transmembrane region" description="Helical" evidence="7">
    <location>
        <begin position="134"/>
        <end position="152"/>
    </location>
</feature>
<dbReference type="GO" id="GO:0005886">
    <property type="term" value="C:plasma membrane"/>
    <property type="evidence" value="ECO:0007669"/>
    <property type="project" value="UniProtKB-SubCell"/>
</dbReference>
<accession>A0A0F8YPQ6</accession>
<comment type="caution">
    <text evidence="9">The sequence shown here is derived from an EMBL/GenBank/DDBJ whole genome shotgun (WGS) entry which is preliminary data.</text>
</comment>
<dbReference type="InterPro" id="IPR000326">
    <property type="entry name" value="PAP2/HPO"/>
</dbReference>
<keyword evidence="6 7" id="KW-0472">Membrane</keyword>
<evidence type="ECO:0000256" key="2">
    <source>
        <dbReference type="ARBA" id="ARBA00022475"/>
    </source>
</evidence>
<dbReference type="PANTHER" id="PTHR14969">
    <property type="entry name" value="SPHINGOSINE-1-PHOSPHATE PHOSPHOHYDROLASE"/>
    <property type="match status" value="1"/>
</dbReference>
<evidence type="ECO:0000313" key="9">
    <source>
        <dbReference type="EMBL" id="KKK50056.1"/>
    </source>
</evidence>
<dbReference type="SUPFAM" id="SSF48317">
    <property type="entry name" value="Acid phosphatase/Vanadium-dependent haloperoxidase"/>
    <property type="match status" value="1"/>
</dbReference>
<comment type="subcellular location">
    <subcellularLocation>
        <location evidence="1">Cell membrane</location>
        <topology evidence="1">Multi-pass membrane protein</topology>
    </subcellularLocation>
</comment>
<name>A0A0F8YPQ6_9ZZZZ</name>
<evidence type="ECO:0000259" key="8">
    <source>
        <dbReference type="SMART" id="SM00014"/>
    </source>
</evidence>
<evidence type="ECO:0000256" key="3">
    <source>
        <dbReference type="ARBA" id="ARBA00022692"/>
    </source>
</evidence>
<keyword evidence="2" id="KW-1003">Cell membrane</keyword>
<evidence type="ECO:0000256" key="5">
    <source>
        <dbReference type="ARBA" id="ARBA00022989"/>
    </source>
</evidence>
<evidence type="ECO:0000256" key="4">
    <source>
        <dbReference type="ARBA" id="ARBA00022801"/>
    </source>
</evidence>
<feature type="domain" description="Phosphatidic acid phosphatase type 2/haloperoxidase" evidence="8">
    <location>
        <begin position="63"/>
        <end position="173"/>
    </location>
</feature>